<dbReference type="Pfam" id="PF15699">
    <property type="entry name" value="NPR1_interact"/>
    <property type="match status" value="1"/>
</dbReference>
<evidence type="ECO:0000256" key="4">
    <source>
        <dbReference type="SAM" id="Coils"/>
    </source>
</evidence>
<protein>
    <submittedName>
        <fullName evidence="5">NPR1/NIM1-interacting protein 1</fullName>
    </submittedName>
</protein>
<organism evidence="5">
    <name type="scientific">Rhizophora mucronata</name>
    <name type="common">Asiatic mangrove</name>
    <dbReference type="NCBI Taxonomy" id="61149"/>
    <lineage>
        <taxon>Eukaryota</taxon>
        <taxon>Viridiplantae</taxon>
        <taxon>Streptophyta</taxon>
        <taxon>Embryophyta</taxon>
        <taxon>Tracheophyta</taxon>
        <taxon>Spermatophyta</taxon>
        <taxon>Magnoliopsida</taxon>
        <taxon>eudicotyledons</taxon>
        <taxon>Gunneridae</taxon>
        <taxon>Pentapetalae</taxon>
        <taxon>rosids</taxon>
        <taxon>fabids</taxon>
        <taxon>Malpighiales</taxon>
        <taxon>Rhizophoraceae</taxon>
        <taxon>Rhizophora</taxon>
    </lineage>
</organism>
<sequence>MENKKAEKSVSNGEEEKRIEEFFSLIRKFHEARNRREREMMEEKEKKKTKIRRLDEGKSSWVPSFTREDFAAEIESRKPPMIFPTGPTCYKKLEEEEKQQVDDDGIDLNLTL</sequence>
<dbReference type="InterPro" id="IPR031425">
    <property type="entry name" value="NPR1/NH1-interacting"/>
</dbReference>
<evidence type="ECO:0000313" key="5">
    <source>
        <dbReference type="EMBL" id="MBX58171.1"/>
    </source>
</evidence>
<dbReference type="AlphaFoldDB" id="A0A2P2PTY3"/>
<evidence type="ECO:0000256" key="2">
    <source>
        <dbReference type="ARBA" id="ARBA00009937"/>
    </source>
</evidence>
<dbReference type="PANTHER" id="PTHR33669">
    <property type="entry name" value="PROTEIN NEGATIVE REGULATOR OF RESISTANCE"/>
    <property type="match status" value="1"/>
</dbReference>
<evidence type="ECO:0000256" key="1">
    <source>
        <dbReference type="ARBA" id="ARBA00004123"/>
    </source>
</evidence>
<dbReference type="PANTHER" id="PTHR33669:SF1">
    <property type="entry name" value="PROTEIN NIM1-INTERACTING 1"/>
    <property type="match status" value="1"/>
</dbReference>
<dbReference type="EMBL" id="GGEC01077687">
    <property type="protein sequence ID" value="MBX58171.1"/>
    <property type="molecule type" value="Transcribed_RNA"/>
</dbReference>
<dbReference type="GO" id="GO:0010112">
    <property type="term" value="P:regulation of systemic acquired resistance"/>
    <property type="evidence" value="ECO:0007669"/>
    <property type="project" value="InterPro"/>
</dbReference>
<keyword evidence="4" id="KW-0175">Coiled coil</keyword>
<evidence type="ECO:0000256" key="3">
    <source>
        <dbReference type="ARBA" id="ARBA00023242"/>
    </source>
</evidence>
<feature type="coiled-coil region" evidence="4">
    <location>
        <begin position="27"/>
        <end position="54"/>
    </location>
</feature>
<comment type="subcellular location">
    <subcellularLocation>
        <location evidence="1">Nucleus</location>
    </subcellularLocation>
</comment>
<accession>A0A2P2PTY3</accession>
<proteinExistence type="inferred from homology"/>
<dbReference type="GO" id="GO:0005634">
    <property type="term" value="C:nucleus"/>
    <property type="evidence" value="ECO:0007669"/>
    <property type="project" value="UniProtKB-SubCell"/>
</dbReference>
<reference evidence="5" key="1">
    <citation type="submission" date="2018-02" db="EMBL/GenBank/DDBJ databases">
        <title>Rhizophora mucronata_Transcriptome.</title>
        <authorList>
            <person name="Meera S.P."/>
            <person name="Sreeshan A."/>
            <person name="Augustine A."/>
        </authorList>
    </citation>
    <scope>NUCLEOTIDE SEQUENCE</scope>
    <source>
        <tissue evidence="5">Leaf</tissue>
    </source>
</reference>
<keyword evidence="3" id="KW-0539">Nucleus</keyword>
<comment type="similarity">
    <text evidence="2">Belongs to the NPR1-interactor family.</text>
</comment>
<name>A0A2P2PTY3_RHIMU</name>